<evidence type="ECO:0000313" key="2">
    <source>
        <dbReference type="Proteomes" id="UP001155241"/>
    </source>
</evidence>
<name>A0A9X2JFU8_9BACT</name>
<sequence>MDKAIIQQWVSPFYLNILHGNFASGIVAGDEQVQFNTNVRAALESITPKIASQLIDDGWREAITGSWFAGLKRFVECRDQIGEMLLASKFCYAGQGHAFGMACLADDASIDFLKQYLNTYLRRVDCYYDQSWAMPALMWIDQQRGTSHADEFLAPGGLWDHFTKDKISANDDAWTIERSKTHFWTNMEYCQDHFLS</sequence>
<comment type="caution">
    <text evidence="1">The sequence shown here is derived from an EMBL/GenBank/DDBJ whole genome shotgun (WGS) entry which is preliminary data.</text>
</comment>
<protein>
    <submittedName>
        <fullName evidence="1">DUF6000 family protein</fullName>
    </submittedName>
</protein>
<dbReference type="AlphaFoldDB" id="A0A9X2JFU8"/>
<keyword evidence="2" id="KW-1185">Reference proteome</keyword>
<dbReference type="Pfam" id="PF19463">
    <property type="entry name" value="DUF6000"/>
    <property type="match status" value="1"/>
</dbReference>
<dbReference type="RefSeq" id="WP_252852187.1">
    <property type="nucleotide sequence ID" value="NZ_JAMXLR010000033.1"/>
</dbReference>
<reference evidence="1" key="1">
    <citation type="submission" date="2022-06" db="EMBL/GenBank/DDBJ databases">
        <title>Aeoliella straminimaris, a novel planctomycete from sediments.</title>
        <authorList>
            <person name="Vitorino I.R."/>
            <person name="Lage O.M."/>
        </authorList>
    </citation>
    <scope>NUCLEOTIDE SEQUENCE</scope>
    <source>
        <strain evidence="1">ICT_H6.2</strain>
    </source>
</reference>
<organism evidence="1 2">
    <name type="scientific">Aeoliella straminimaris</name>
    <dbReference type="NCBI Taxonomy" id="2954799"/>
    <lineage>
        <taxon>Bacteria</taxon>
        <taxon>Pseudomonadati</taxon>
        <taxon>Planctomycetota</taxon>
        <taxon>Planctomycetia</taxon>
        <taxon>Pirellulales</taxon>
        <taxon>Lacipirellulaceae</taxon>
        <taxon>Aeoliella</taxon>
    </lineage>
</organism>
<dbReference type="InterPro" id="IPR046042">
    <property type="entry name" value="DUF6000"/>
</dbReference>
<evidence type="ECO:0000313" key="1">
    <source>
        <dbReference type="EMBL" id="MCO6044081.1"/>
    </source>
</evidence>
<proteinExistence type="predicted"/>
<dbReference type="EMBL" id="JAMXLR010000033">
    <property type="protein sequence ID" value="MCO6044081.1"/>
    <property type="molecule type" value="Genomic_DNA"/>
</dbReference>
<gene>
    <name evidence="1" type="ORF">NG895_09185</name>
</gene>
<dbReference type="Proteomes" id="UP001155241">
    <property type="component" value="Unassembled WGS sequence"/>
</dbReference>
<accession>A0A9X2JFU8</accession>